<dbReference type="Pfam" id="PF06691">
    <property type="entry name" value="DUF1189"/>
    <property type="match status" value="1"/>
</dbReference>
<feature type="transmembrane region" description="Helical" evidence="1">
    <location>
        <begin position="226"/>
        <end position="246"/>
    </location>
</feature>
<evidence type="ECO:0000313" key="3">
    <source>
        <dbReference type="Proteomes" id="UP000181936"/>
    </source>
</evidence>
<keyword evidence="1" id="KW-0812">Transmembrane</keyword>
<dbReference type="OrthoDB" id="1903376at2"/>
<evidence type="ECO:0000313" key="2">
    <source>
        <dbReference type="EMBL" id="APH06981.1"/>
    </source>
</evidence>
<evidence type="ECO:0000256" key="1">
    <source>
        <dbReference type="SAM" id="Phobius"/>
    </source>
</evidence>
<dbReference type="STRING" id="1547283.A9C19_06195"/>
<sequence length="257" mass="28772">MNVFKQLITSIYSPKKISRFRFQGIGKTILFVFLLSLVSTIPTAYHFSSSLIQGINSFKVTLDNELPDFKISNGELTVDSDGPVEIRSGEFIIILDDTGSFGVEEIEAKTNAIGLLENQFVIAAEGQVQSTEYSMLNMTITKEELVDLTDQMDNLLPLIISILVLVMYLFGAFIKFIEITVLALFGLGIKNSLQKKINFKQTWIISAYSTTLATIFFVIMDSLQTVVPSGFLITWFVHIIVLYLAIKEIPTTKNKQS</sequence>
<evidence type="ECO:0008006" key="4">
    <source>
        <dbReference type="Google" id="ProtNLM"/>
    </source>
</evidence>
<keyword evidence="3" id="KW-1185">Reference proteome</keyword>
<dbReference type="InterPro" id="IPR009574">
    <property type="entry name" value="DUF1189"/>
</dbReference>
<accession>A0A1L3MXA8</accession>
<gene>
    <name evidence="2" type="ORF">A9C19_06195</name>
</gene>
<protein>
    <recommendedName>
        <fullName evidence="4">DUF1189 domain-containing protein</fullName>
    </recommendedName>
</protein>
<keyword evidence="1" id="KW-0472">Membrane</keyword>
<name>A0A1L3MXA8_9BACI</name>
<dbReference type="Proteomes" id="UP000181936">
    <property type="component" value="Chromosome"/>
</dbReference>
<reference evidence="2 3" key="1">
    <citation type="journal article" date="2016" name="Sci. Rep.">
        <title>Complete genome sequence and transcriptomic analysis of a novel marine strain Bacillus weihaiensis reveals the mechanism of brown algae degradation.</title>
        <authorList>
            <person name="Zhu Y."/>
            <person name="Chen P."/>
            <person name="Bao Y."/>
            <person name="Men Y."/>
            <person name="Zeng Y."/>
            <person name="Yang J."/>
            <person name="Sun J."/>
            <person name="Sun Y."/>
        </authorList>
    </citation>
    <scope>NUCLEOTIDE SEQUENCE [LARGE SCALE GENOMIC DNA]</scope>
    <source>
        <strain evidence="2 3">Alg07</strain>
    </source>
</reference>
<feature type="transmembrane region" description="Helical" evidence="1">
    <location>
        <begin position="25"/>
        <end position="47"/>
    </location>
</feature>
<keyword evidence="1" id="KW-1133">Transmembrane helix</keyword>
<dbReference type="EMBL" id="CP016020">
    <property type="protein sequence ID" value="APH06981.1"/>
    <property type="molecule type" value="Genomic_DNA"/>
</dbReference>
<dbReference type="RefSeq" id="WP_072581768.1">
    <property type="nucleotide sequence ID" value="NZ_CP016020.1"/>
</dbReference>
<feature type="transmembrane region" description="Helical" evidence="1">
    <location>
        <begin position="201"/>
        <end position="220"/>
    </location>
</feature>
<feature type="transmembrane region" description="Helical" evidence="1">
    <location>
        <begin position="158"/>
        <end position="189"/>
    </location>
</feature>
<dbReference type="KEGG" id="bwh:A9C19_06195"/>
<organism evidence="2 3">
    <name type="scientific">Bacillus weihaiensis</name>
    <dbReference type="NCBI Taxonomy" id="1547283"/>
    <lineage>
        <taxon>Bacteria</taxon>
        <taxon>Bacillati</taxon>
        <taxon>Bacillota</taxon>
        <taxon>Bacilli</taxon>
        <taxon>Bacillales</taxon>
        <taxon>Bacillaceae</taxon>
        <taxon>Bacillus</taxon>
    </lineage>
</organism>
<dbReference type="AlphaFoldDB" id="A0A1L3MXA8"/>
<proteinExistence type="predicted"/>